<proteinExistence type="predicted"/>
<protein>
    <submittedName>
        <fullName evidence="1">IS30 family transposase</fullName>
    </submittedName>
</protein>
<dbReference type="AlphaFoldDB" id="A0A840W6H5"/>
<gene>
    <name evidence="1" type="ORF">HNR20_005173</name>
</gene>
<dbReference type="Proteomes" id="UP000586947">
    <property type="component" value="Unassembled WGS sequence"/>
</dbReference>
<dbReference type="RefSeq" id="WP_229687310.1">
    <property type="nucleotide sequence ID" value="NZ_BMNF01000004.1"/>
</dbReference>
<evidence type="ECO:0000313" key="1">
    <source>
        <dbReference type="EMBL" id="MBB5480668.1"/>
    </source>
</evidence>
<dbReference type="EMBL" id="JACHDP010000001">
    <property type="protein sequence ID" value="MBB5480668.1"/>
    <property type="molecule type" value="Genomic_DNA"/>
</dbReference>
<comment type="caution">
    <text evidence="1">The sequence shown here is derived from an EMBL/GenBank/DDBJ whole genome shotgun (WGS) entry which is preliminary data.</text>
</comment>
<evidence type="ECO:0000313" key="2">
    <source>
        <dbReference type="Proteomes" id="UP000586947"/>
    </source>
</evidence>
<name>A0A840W6H5_9ACTN</name>
<reference evidence="1 2" key="1">
    <citation type="submission" date="2020-08" db="EMBL/GenBank/DDBJ databases">
        <title>Sequencing the genomes of 1000 actinobacteria strains.</title>
        <authorList>
            <person name="Klenk H.-P."/>
        </authorList>
    </citation>
    <scope>NUCLEOTIDE SEQUENCE [LARGE SCALE GENOMIC DNA]</scope>
    <source>
        <strain evidence="1 2">DSM 103125</strain>
    </source>
</reference>
<accession>A0A840W6H5</accession>
<sequence>MGRRGRNRRLEVEAEYWRLLGVYDGDLAHARARARQRARRPRGGRLVADTGLRAVIQAKLEEDWSPQQIVAWLRQAFADQPSISEHAHYRRACQRHVRAGSQRRRAVPAWS</sequence>
<organism evidence="1 2">
    <name type="scientific">Micromonospora parathelypteridis</name>
    <dbReference type="NCBI Taxonomy" id="1839617"/>
    <lineage>
        <taxon>Bacteria</taxon>
        <taxon>Bacillati</taxon>
        <taxon>Actinomycetota</taxon>
        <taxon>Actinomycetes</taxon>
        <taxon>Micromonosporales</taxon>
        <taxon>Micromonosporaceae</taxon>
        <taxon>Micromonospora</taxon>
    </lineage>
</organism>
<keyword evidence="2" id="KW-1185">Reference proteome</keyword>